<name>A0A0W0G236_MONRR</name>
<organism evidence="2 3">
    <name type="scientific">Moniliophthora roreri</name>
    <name type="common">Frosty pod rot fungus</name>
    <name type="synonym">Monilia roreri</name>
    <dbReference type="NCBI Taxonomy" id="221103"/>
    <lineage>
        <taxon>Eukaryota</taxon>
        <taxon>Fungi</taxon>
        <taxon>Dikarya</taxon>
        <taxon>Basidiomycota</taxon>
        <taxon>Agaricomycotina</taxon>
        <taxon>Agaricomycetes</taxon>
        <taxon>Agaricomycetidae</taxon>
        <taxon>Agaricales</taxon>
        <taxon>Marasmiineae</taxon>
        <taxon>Marasmiaceae</taxon>
        <taxon>Moniliophthora</taxon>
    </lineage>
</organism>
<dbReference type="EMBL" id="LATX01001310">
    <property type="protein sequence ID" value="KTB42640.1"/>
    <property type="molecule type" value="Genomic_DNA"/>
</dbReference>
<evidence type="ECO:0000313" key="2">
    <source>
        <dbReference type="EMBL" id="KTB42640.1"/>
    </source>
</evidence>
<proteinExistence type="predicted"/>
<evidence type="ECO:0000256" key="1">
    <source>
        <dbReference type="SAM" id="MobiDB-lite"/>
    </source>
</evidence>
<sequence>MVQSDVLSQRLDLVQDEDNNNDDIVMLPDKLFINSIDTELKDMLEKAMPEDKFNQMTLESLIERGMPPIKLRHTTKTPGQKNPRSTTPWPPRTMEYLRSNPKGLLVAWDDEVY</sequence>
<feature type="compositionally biased region" description="Polar residues" evidence="1">
    <location>
        <begin position="76"/>
        <end position="87"/>
    </location>
</feature>
<evidence type="ECO:0000313" key="3">
    <source>
        <dbReference type="Proteomes" id="UP000054988"/>
    </source>
</evidence>
<protein>
    <recommendedName>
        <fullName evidence="4">Reverse transcriptase-rnase h-integrase</fullName>
    </recommendedName>
</protein>
<gene>
    <name evidence="2" type="ORF">WG66_4783</name>
</gene>
<accession>A0A0W0G236</accession>
<dbReference type="AlphaFoldDB" id="A0A0W0G236"/>
<evidence type="ECO:0008006" key="4">
    <source>
        <dbReference type="Google" id="ProtNLM"/>
    </source>
</evidence>
<comment type="caution">
    <text evidence="2">The sequence shown here is derived from an EMBL/GenBank/DDBJ whole genome shotgun (WGS) entry which is preliminary data.</text>
</comment>
<feature type="region of interest" description="Disordered" evidence="1">
    <location>
        <begin position="65"/>
        <end position="96"/>
    </location>
</feature>
<reference evidence="2 3" key="1">
    <citation type="submission" date="2015-12" db="EMBL/GenBank/DDBJ databases">
        <title>Draft genome sequence of Moniliophthora roreri, the causal agent of frosty pod rot of cacao.</title>
        <authorList>
            <person name="Aime M.C."/>
            <person name="Diaz-Valderrama J.R."/>
            <person name="Kijpornyongpan T."/>
            <person name="Phillips-Mora W."/>
        </authorList>
    </citation>
    <scope>NUCLEOTIDE SEQUENCE [LARGE SCALE GENOMIC DNA]</scope>
    <source>
        <strain evidence="2 3">MCA 2952</strain>
    </source>
</reference>
<dbReference type="Proteomes" id="UP000054988">
    <property type="component" value="Unassembled WGS sequence"/>
</dbReference>